<dbReference type="Proteomes" id="UP000824596">
    <property type="component" value="Unassembled WGS sequence"/>
</dbReference>
<name>A0A9P8MWE6_9HYPO</name>
<dbReference type="Gene3D" id="3.40.50.970">
    <property type="match status" value="2"/>
</dbReference>
<keyword evidence="2" id="KW-0786">Thiamine pyrophosphate</keyword>
<feature type="domain" description="Thiamine pyrophosphate enzyme N-terminal TPP-binding" evidence="5">
    <location>
        <begin position="13"/>
        <end position="112"/>
    </location>
</feature>
<reference evidence="6" key="1">
    <citation type="submission" date="2021-09" db="EMBL/GenBank/DDBJ databases">
        <title>A high-quality genome of the endoparasitic fungus Hirsutella rhossiliensis with a comparison of Hirsutella genomes reveals transposable elements contributing to genome size variation.</title>
        <authorList>
            <person name="Lin R."/>
            <person name="Jiao Y."/>
            <person name="Sun X."/>
            <person name="Ling J."/>
            <person name="Xie B."/>
            <person name="Cheng X."/>
        </authorList>
    </citation>
    <scope>NUCLEOTIDE SEQUENCE</scope>
    <source>
        <strain evidence="6">HR02</strain>
    </source>
</reference>
<dbReference type="Pfam" id="PF02775">
    <property type="entry name" value="TPP_enzyme_C"/>
    <property type="match status" value="1"/>
</dbReference>
<dbReference type="InterPro" id="IPR029061">
    <property type="entry name" value="THDP-binding"/>
</dbReference>
<feature type="domain" description="Thiamine pyrophosphate enzyme TPP-binding" evidence="4">
    <location>
        <begin position="253"/>
        <end position="366"/>
    </location>
</feature>
<dbReference type="CDD" id="cd07035">
    <property type="entry name" value="TPP_PYR_POX_like"/>
    <property type="match status" value="1"/>
</dbReference>
<dbReference type="InterPro" id="IPR012001">
    <property type="entry name" value="Thiamin_PyroP_enz_TPP-bd_dom"/>
</dbReference>
<dbReference type="GO" id="GO:0032923">
    <property type="term" value="P:organic phosphonate biosynthetic process"/>
    <property type="evidence" value="ECO:0007669"/>
    <property type="project" value="InterPro"/>
</dbReference>
<dbReference type="SUPFAM" id="SSF52518">
    <property type="entry name" value="Thiamin diphosphate-binding fold (THDP-binding)"/>
    <property type="match status" value="2"/>
</dbReference>
<keyword evidence="3" id="KW-0456">Lyase</keyword>
<dbReference type="GO" id="GO:0030976">
    <property type="term" value="F:thiamine pyrophosphate binding"/>
    <property type="evidence" value="ECO:0007669"/>
    <property type="project" value="InterPro"/>
</dbReference>
<dbReference type="Pfam" id="PF02776">
    <property type="entry name" value="TPP_enzyme_N"/>
    <property type="match status" value="1"/>
</dbReference>
<dbReference type="RefSeq" id="XP_044720841.1">
    <property type="nucleotide sequence ID" value="XM_044864309.1"/>
</dbReference>
<dbReference type="InterPro" id="IPR011766">
    <property type="entry name" value="TPP_enzyme_TPP-bd"/>
</dbReference>
<gene>
    <name evidence="6" type="ORF">HRG_05838</name>
</gene>
<evidence type="ECO:0000313" key="6">
    <source>
        <dbReference type="EMBL" id="KAH0963328.1"/>
    </source>
</evidence>
<evidence type="ECO:0000259" key="4">
    <source>
        <dbReference type="Pfam" id="PF02775"/>
    </source>
</evidence>
<keyword evidence="1" id="KW-0210">Decarboxylase</keyword>
<dbReference type="OrthoDB" id="16262at2759"/>
<proteinExistence type="predicted"/>
<organism evidence="6 7">
    <name type="scientific">Hirsutella rhossiliensis</name>
    <dbReference type="NCBI Taxonomy" id="111463"/>
    <lineage>
        <taxon>Eukaryota</taxon>
        <taxon>Fungi</taxon>
        <taxon>Dikarya</taxon>
        <taxon>Ascomycota</taxon>
        <taxon>Pezizomycotina</taxon>
        <taxon>Sordariomycetes</taxon>
        <taxon>Hypocreomycetidae</taxon>
        <taxon>Hypocreales</taxon>
        <taxon>Ophiocordycipitaceae</taxon>
        <taxon>Hirsutella</taxon>
    </lineage>
</organism>
<keyword evidence="7" id="KW-1185">Reference proteome</keyword>
<dbReference type="InterPro" id="IPR017684">
    <property type="entry name" value="Phosphono-pyrv_decarboxylase"/>
</dbReference>
<dbReference type="PANTHER" id="PTHR42818">
    <property type="entry name" value="SULFOPYRUVATE DECARBOXYLASE SUBUNIT ALPHA"/>
    <property type="match status" value="1"/>
</dbReference>
<comment type="caution">
    <text evidence="6">The sequence shown here is derived from an EMBL/GenBank/DDBJ whole genome shotgun (WGS) entry which is preliminary data.</text>
</comment>
<evidence type="ECO:0000256" key="3">
    <source>
        <dbReference type="ARBA" id="ARBA00023239"/>
    </source>
</evidence>
<evidence type="ECO:0000259" key="5">
    <source>
        <dbReference type="Pfam" id="PF02776"/>
    </source>
</evidence>
<evidence type="ECO:0000313" key="7">
    <source>
        <dbReference type="Proteomes" id="UP000824596"/>
    </source>
</evidence>
<sequence length="396" mass="42302">MLPFDPREFHDHVLKLNGIEAVFGVPDSTLSGLLSYFAATQDVPQHIVLANEGGAVGLAVGYYLSTRKVALCYLQNSGYSNALNPLQSLAAKEVFGTPMLLMIGWRGKPGIKDEPQHALIGPRLLSNLEANDIPYEQIPDTIAQSKDTVARLIATSLDKQTPVALIVPPGAFSKYEGKAPLDSSPARRAGHVAATRWLSSASDFGLSREQVVRSVLAHMKDTDVSVSSLGGNSRELYMVRKARGESLGSNFFCIGAMGHAFAVANGVRMGAPSSRRLFCIDGDGSFLMHVGNNAVLADISQPGIVHVVIFNGVHSSTGSQPLTISRNAFLAMAEGLGYQQKFFVDEANGLERALQQSSGGGSALIVVVANTLVSDSLPRPSESPYELRDMFMKTLA</sequence>
<evidence type="ECO:0000256" key="2">
    <source>
        <dbReference type="ARBA" id="ARBA00023052"/>
    </source>
</evidence>
<dbReference type="NCBIfam" id="TIGR03297">
    <property type="entry name" value="Ppyr-DeCO2ase"/>
    <property type="match status" value="1"/>
</dbReference>
<dbReference type="AlphaFoldDB" id="A0A9P8MWE6"/>
<dbReference type="PANTHER" id="PTHR42818:SF1">
    <property type="entry name" value="SULFOPYRUVATE DECARBOXYLASE"/>
    <property type="match status" value="1"/>
</dbReference>
<dbReference type="GO" id="GO:0033980">
    <property type="term" value="F:phosphonopyruvate decarboxylase activity"/>
    <property type="evidence" value="ECO:0007669"/>
    <property type="project" value="InterPro"/>
</dbReference>
<evidence type="ECO:0000256" key="1">
    <source>
        <dbReference type="ARBA" id="ARBA00022793"/>
    </source>
</evidence>
<dbReference type="InterPro" id="IPR051818">
    <property type="entry name" value="TPP_dependent_decarboxylase"/>
</dbReference>
<protein>
    <submittedName>
        <fullName evidence="6">Phosphonopyruvate decarboxylase</fullName>
    </submittedName>
</protein>
<dbReference type="GeneID" id="68354967"/>
<dbReference type="EMBL" id="JAIZPD010000005">
    <property type="protein sequence ID" value="KAH0963328.1"/>
    <property type="molecule type" value="Genomic_DNA"/>
</dbReference>
<accession>A0A9P8MWE6</accession>